<sequence length="40" mass="4632">MSASVVQNPPFLPPEDQEQKNIIDKLADFVLKNESKFEER</sequence>
<comment type="caution">
    <text evidence="1">The sequence shown here is derived from an EMBL/GenBank/DDBJ whole genome shotgun (WGS) entry which is preliminary data.</text>
</comment>
<protein>
    <submittedName>
        <fullName evidence="1">Uncharacterized protein</fullName>
    </submittedName>
</protein>
<reference evidence="1" key="1">
    <citation type="journal article" date="2023" name="G3 (Bethesda)">
        <title>Whole genome assembly and annotation of the endangered Caribbean coral Acropora cervicornis.</title>
        <authorList>
            <person name="Selwyn J.D."/>
            <person name="Vollmer S.V."/>
        </authorList>
    </citation>
    <scope>NUCLEOTIDE SEQUENCE</scope>
    <source>
        <strain evidence="1">K2</strain>
    </source>
</reference>
<dbReference type="AlphaFoldDB" id="A0AAD9Q4G6"/>
<organism evidence="1 2">
    <name type="scientific">Acropora cervicornis</name>
    <name type="common">Staghorn coral</name>
    <dbReference type="NCBI Taxonomy" id="6130"/>
    <lineage>
        <taxon>Eukaryota</taxon>
        <taxon>Metazoa</taxon>
        <taxon>Cnidaria</taxon>
        <taxon>Anthozoa</taxon>
        <taxon>Hexacorallia</taxon>
        <taxon>Scleractinia</taxon>
        <taxon>Astrocoeniina</taxon>
        <taxon>Acroporidae</taxon>
        <taxon>Acropora</taxon>
    </lineage>
</organism>
<dbReference type="SUPFAM" id="SSF109905">
    <property type="entry name" value="Surp module (SWAP domain)"/>
    <property type="match status" value="1"/>
</dbReference>
<keyword evidence="2" id="KW-1185">Reference proteome</keyword>
<dbReference type="InterPro" id="IPR035967">
    <property type="entry name" value="SWAP/Surp_sf"/>
</dbReference>
<dbReference type="Gene3D" id="1.10.10.790">
    <property type="entry name" value="Surp module"/>
    <property type="match status" value="1"/>
</dbReference>
<dbReference type="GO" id="GO:0006396">
    <property type="term" value="P:RNA processing"/>
    <property type="evidence" value="ECO:0007669"/>
    <property type="project" value="InterPro"/>
</dbReference>
<dbReference type="GO" id="GO:0003723">
    <property type="term" value="F:RNA binding"/>
    <property type="evidence" value="ECO:0007669"/>
    <property type="project" value="InterPro"/>
</dbReference>
<dbReference type="Proteomes" id="UP001249851">
    <property type="component" value="Unassembled WGS sequence"/>
</dbReference>
<name>A0AAD9Q4G6_ACRCE</name>
<gene>
    <name evidence="1" type="ORF">P5673_023813</name>
</gene>
<proteinExistence type="predicted"/>
<evidence type="ECO:0000313" key="2">
    <source>
        <dbReference type="Proteomes" id="UP001249851"/>
    </source>
</evidence>
<reference evidence="1" key="2">
    <citation type="journal article" date="2023" name="Science">
        <title>Genomic signatures of disease resistance in endangered staghorn corals.</title>
        <authorList>
            <person name="Vollmer S.V."/>
            <person name="Selwyn J.D."/>
            <person name="Despard B.A."/>
            <person name="Roesel C.L."/>
        </authorList>
    </citation>
    <scope>NUCLEOTIDE SEQUENCE</scope>
    <source>
        <strain evidence="1">K2</strain>
    </source>
</reference>
<dbReference type="EMBL" id="JARQWQ010000068">
    <property type="protein sequence ID" value="KAK2554587.1"/>
    <property type="molecule type" value="Genomic_DNA"/>
</dbReference>
<accession>A0AAD9Q4G6</accession>
<evidence type="ECO:0000313" key="1">
    <source>
        <dbReference type="EMBL" id="KAK2554587.1"/>
    </source>
</evidence>